<sequence length="171" mass="19822">MILRVLSILSFCFIVTACNNKPQQTEEVSAKTNSSIITKGDIETLKYLEFALDPKVEILTEPWLPYDQLKITIEDIKKADFSFFEDEQAVFELVRELRKTIPDTLKTQSVLSRITIVENMLYKFDDTQALHTTTKPKLAKAIKELLVSYSNLNFQLNKKIEKDGQRIERPY</sequence>
<keyword evidence="3" id="KW-1185">Reference proteome</keyword>
<dbReference type="PROSITE" id="PS51257">
    <property type="entry name" value="PROKAR_LIPOPROTEIN"/>
    <property type="match status" value="1"/>
</dbReference>
<proteinExistence type="predicted"/>
<feature type="signal peptide" evidence="1">
    <location>
        <begin position="1"/>
        <end position="17"/>
    </location>
</feature>
<dbReference type="Proteomes" id="UP000292372">
    <property type="component" value="Unassembled WGS sequence"/>
</dbReference>
<protein>
    <submittedName>
        <fullName evidence="2">Uncharacterized protein</fullName>
    </submittedName>
</protein>
<keyword evidence="1" id="KW-0732">Signal</keyword>
<dbReference type="AlphaFoldDB" id="A0A4Q9FNT4"/>
<dbReference type="OrthoDB" id="1443931at2"/>
<evidence type="ECO:0000313" key="2">
    <source>
        <dbReference type="EMBL" id="TBN16339.1"/>
    </source>
</evidence>
<name>A0A4Q9FNT4_9FLAO</name>
<comment type="caution">
    <text evidence="2">The sequence shown here is derived from an EMBL/GenBank/DDBJ whole genome shotgun (WGS) entry which is preliminary data.</text>
</comment>
<reference evidence="2 3" key="1">
    <citation type="journal article" date="2015" name="Int. J. Syst. Evol. Microbiol.">
        <title>Hyunsoonleella pacifica sp. nov., isolated from seawater of South Pacific Gyre.</title>
        <authorList>
            <person name="Gao X."/>
            <person name="Zhang Z."/>
            <person name="Dai X."/>
            <person name="Zhang X.H."/>
        </authorList>
    </citation>
    <scope>NUCLEOTIDE SEQUENCE [LARGE SCALE GENOMIC DNA]</scope>
    <source>
        <strain evidence="2 3">SW033</strain>
    </source>
</reference>
<feature type="chain" id="PRO_5020663567" evidence="1">
    <location>
        <begin position="18"/>
        <end position="171"/>
    </location>
</feature>
<evidence type="ECO:0000256" key="1">
    <source>
        <dbReference type="SAM" id="SignalP"/>
    </source>
</evidence>
<accession>A0A4Q9FNT4</accession>
<dbReference type="RefSeq" id="WP_130936321.1">
    <property type="nucleotide sequence ID" value="NZ_BMEE01000002.1"/>
</dbReference>
<organism evidence="2 3">
    <name type="scientific">Hyunsoonleella pacifica</name>
    <dbReference type="NCBI Taxonomy" id="1080224"/>
    <lineage>
        <taxon>Bacteria</taxon>
        <taxon>Pseudomonadati</taxon>
        <taxon>Bacteroidota</taxon>
        <taxon>Flavobacteriia</taxon>
        <taxon>Flavobacteriales</taxon>
        <taxon>Flavobacteriaceae</taxon>
    </lineage>
</organism>
<evidence type="ECO:0000313" key="3">
    <source>
        <dbReference type="Proteomes" id="UP000292372"/>
    </source>
</evidence>
<gene>
    <name evidence="2" type="ORF">EYD46_06755</name>
</gene>
<dbReference type="EMBL" id="SIRS01000003">
    <property type="protein sequence ID" value="TBN16339.1"/>
    <property type="molecule type" value="Genomic_DNA"/>
</dbReference>